<dbReference type="InterPro" id="IPR010239">
    <property type="entry name" value="CHP02001"/>
</dbReference>
<dbReference type="Pfam" id="PF09694">
    <property type="entry name" value="Gcw_chp"/>
    <property type="match status" value="1"/>
</dbReference>
<dbReference type="OrthoDB" id="7503770at2"/>
<name>A0A1I6L0K1_9SPHN</name>
<feature type="signal peptide" evidence="1">
    <location>
        <begin position="1"/>
        <end position="20"/>
    </location>
</feature>
<dbReference type="RefSeq" id="WP_093314345.1">
    <property type="nucleotide sequence ID" value="NZ_FOZG01000002.1"/>
</dbReference>
<evidence type="ECO:0008006" key="4">
    <source>
        <dbReference type="Google" id="ProtNLM"/>
    </source>
</evidence>
<proteinExistence type="predicted"/>
<reference evidence="2 3" key="1">
    <citation type="submission" date="2016-10" db="EMBL/GenBank/DDBJ databases">
        <authorList>
            <person name="de Groot N.N."/>
        </authorList>
    </citation>
    <scope>NUCLEOTIDE SEQUENCE [LARGE SCALE GENOMIC DNA]</scope>
    <source>
        <strain evidence="2 3">S5-249</strain>
    </source>
</reference>
<dbReference type="STRING" id="1166337.SAMN05192580_2103"/>
<evidence type="ECO:0000313" key="2">
    <source>
        <dbReference type="EMBL" id="SFR96981.1"/>
    </source>
</evidence>
<organism evidence="2 3">
    <name type="scientific">Sphingomonas jatrophae</name>
    <dbReference type="NCBI Taxonomy" id="1166337"/>
    <lineage>
        <taxon>Bacteria</taxon>
        <taxon>Pseudomonadati</taxon>
        <taxon>Pseudomonadota</taxon>
        <taxon>Alphaproteobacteria</taxon>
        <taxon>Sphingomonadales</taxon>
        <taxon>Sphingomonadaceae</taxon>
        <taxon>Sphingomonas</taxon>
    </lineage>
</organism>
<keyword evidence="3" id="KW-1185">Reference proteome</keyword>
<feature type="chain" id="PRO_5011762751" description="Outer membrane protein beta-barrel domain-containing protein" evidence="1">
    <location>
        <begin position="21"/>
        <end position="242"/>
    </location>
</feature>
<dbReference type="AlphaFoldDB" id="A0A1I6L0K1"/>
<keyword evidence="1" id="KW-0732">Signal</keyword>
<accession>A0A1I6L0K1</accession>
<evidence type="ECO:0000313" key="3">
    <source>
        <dbReference type="Proteomes" id="UP000198824"/>
    </source>
</evidence>
<dbReference type="EMBL" id="FOZG01000002">
    <property type="protein sequence ID" value="SFR96981.1"/>
    <property type="molecule type" value="Genomic_DNA"/>
</dbReference>
<dbReference type="Proteomes" id="UP000198824">
    <property type="component" value="Unassembled WGS sequence"/>
</dbReference>
<gene>
    <name evidence="2" type="ORF">SAMN05192580_2103</name>
</gene>
<evidence type="ECO:0000256" key="1">
    <source>
        <dbReference type="SAM" id="SignalP"/>
    </source>
</evidence>
<protein>
    <recommendedName>
        <fullName evidence="4">Outer membrane protein beta-barrel domain-containing protein</fullName>
    </recommendedName>
</protein>
<sequence>MNRVAPLMALLLAALPSAMAAAQGIEPSLDLTTDERRRGLSWSRGRPALVAGVVVPVGSTLSLGARGTTLRRSARHGGAALGFDLDAMIARDLGPWRLSGGVIGHVFTGRSELGYAEVEAGVGHLIGPLQIDLTATYAPRQRAIGGDNLYVRLAGSAALPGTPLALRAHLGHSSGDTRDIERAARLRPDGDYWDYRIGLDLTRTPVTFGVALSGTSADRPAPGRFVDRHVGTRLVAFARLAP</sequence>